<feature type="region of interest" description="Disordered" evidence="5">
    <location>
        <begin position="731"/>
        <end position="848"/>
    </location>
</feature>
<feature type="compositionally biased region" description="Polar residues" evidence="5">
    <location>
        <begin position="796"/>
        <end position="807"/>
    </location>
</feature>
<name>A0A9P5RU63_9FUNG</name>
<feature type="compositionally biased region" description="Low complexity" evidence="5">
    <location>
        <begin position="182"/>
        <end position="194"/>
    </location>
</feature>
<dbReference type="GO" id="GO:0043565">
    <property type="term" value="F:sequence-specific DNA binding"/>
    <property type="evidence" value="ECO:0007669"/>
    <property type="project" value="TreeGrafter"/>
</dbReference>
<feature type="compositionally biased region" description="Polar residues" evidence="5">
    <location>
        <begin position="670"/>
        <end position="686"/>
    </location>
</feature>
<dbReference type="InterPro" id="IPR036887">
    <property type="entry name" value="HTH_APSES_sf"/>
</dbReference>
<feature type="compositionally biased region" description="Polar residues" evidence="5">
    <location>
        <begin position="317"/>
        <end position="344"/>
    </location>
</feature>
<feature type="compositionally biased region" description="Polar residues" evidence="5">
    <location>
        <begin position="135"/>
        <end position="145"/>
    </location>
</feature>
<dbReference type="Proteomes" id="UP000748756">
    <property type="component" value="Unassembled WGS sequence"/>
</dbReference>
<evidence type="ECO:0000256" key="3">
    <source>
        <dbReference type="ARBA" id="ARBA00023125"/>
    </source>
</evidence>
<keyword evidence="8" id="KW-1185">Reference proteome</keyword>
<dbReference type="Pfam" id="PF04383">
    <property type="entry name" value="KilA-N"/>
    <property type="match status" value="1"/>
</dbReference>
<feature type="region of interest" description="Disordered" evidence="5">
    <location>
        <begin position="869"/>
        <end position="991"/>
    </location>
</feature>
<reference evidence="7" key="1">
    <citation type="journal article" date="2020" name="Fungal Divers.">
        <title>Resolving the Mortierellaceae phylogeny through synthesis of multi-gene phylogenetics and phylogenomics.</title>
        <authorList>
            <person name="Vandepol N."/>
            <person name="Liber J."/>
            <person name="Desiro A."/>
            <person name="Na H."/>
            <person name="Kennedy M."/>
            <person name="Barry K."/>
            <person name="Grigoriev I.V."/>
            <person name="Miller A.N."/>
            <person name="O'Donnell K."/>
            <person name="Stajich J.E."/>
            <person name="Bonito G."/>
        </authorList>
    </citation>
    <scope>NUCLEOTIDE SEQUENCE</scope>
    <source>
        <strain evidence="7">NRRL 6426</strain>
    </source>
</reference>
<dbReference type="PANTHER" id="PTHR47792:SF1">
    <property type="entry name" value="PROTEIN SOK2-RELATED"/>
    <property type="match status" value="1"/>
</dbReference>
<dbReference type="GO" id="GO:0045944">
    <property type="term" value="P:positive regulation of transcription by RNA polymerase II"/>
    <property type="evidence" value="ECO:0007669"/>
    <property type="project" value="TreeGrafter"/>
</dbReference>
<dbReference type="EMBL" id="JAAAUQ010001028">
    <property type="protein sequence ID" value="KAF9144098.1"/>
    <property type="molecule type" value="Genomic_DNA"/>
</dbReference>
<evidence type="ECO:0000313" key="7">
    <source>
        <dbReference type="EMBL" id="KAF9144098.1"/>
    </source>
</evidence>
<organism evidence="7 8">
    <name type="scientific">Linnemannia schmuckeri</name>
    <dbReference type="NCBI Taxonomy" id="64567"/>
    <lineage>
        <taxon>Eukaryota</taxon>
        <taxon>Fungi</taxon>
        <taxon>Fungi incertae sedis</taxon>
        <taxon>Mucoromycota</taxon>
        <taxon>Mortierellomycotina</taxon>
        <taxon>Mortierellomycetes</taxon>
        <taxon>Mortierellales</taxon>
        <taxon>Mortierellaceae</taxon>
        <taxon>Linnemannia</taxon>
    </lineage>
</organism>
<keyword evidence="2" id="KW-0805">Transcription regulation</keyword>
<feature type="compositionally biased region" description="Polar residues" evidence="5">
    <location>
        <begin position="223"/>
        <end position="236"/>
    </location>
</feature>
<dbReference type="OrthoDB" id="5407653at2759"/>
<evidence type="ECO:0000256" key="5">
    <source>
        <dbReference type="SAM" id="MobiDB-lite"/>
    </source>
</evidence>
<feature type="region of interest" description="Disordered" evidence="5">
    <location>
        <begin position="223"/>
        <end position="242"/>
    </location>
</feature>
<feature type="compositionally biased region" description="Polar residues" evidence="5">
    <location>
        <begin position="195"/>
        <end position="206"/>
    </location>
</feature>
<feature type="compositionally biased region" description="Basic and acidic residues" evidence="5">
    <location>
        <begin position="351"/>
        <end position="365"/>
    </location>
</feature>
<feature type="compositionally biased region" description="Polar residues" evidence="5">
    <location>
        <begin position="921"/>
        <end position="950"/>
    </location>
</feature>
<feature type="region of interest" description="Disordered" evidence="5">
    <location>
        <begin position="378"/>
        <end position="397"/>
    </location>
</feature>
<dbReference type="InterPro" id="IPR003163">
    <property type="entry name" value="Tscrpt_reg_HTH_APSES-type"/>
</dbReference>
<keyword evidence="4" id="KW-0804">Transcription</keyword>
<feature type="region of interest" description="Disordered" evidence="5">
    <location>
        <begin position="179"/>
        <end position="216"/>
    </location>
</feature>
<gene>
    <name evidence="7" type="ORF">BG015_000203</name>
</gene>
<feature type="compositionally biased region" description="Polar residues" evidence="5">
    <location>
        <begin position="736"/>
        <end position="768"/>
    </location>
</feature>
<feature type="compositionally biased region" description="Low complexity" evidence="5">
    <location>
        <begin position="908"/>
        <end position="920"/>
    </location>
</feature>
<dbReference type="InterPro" id="IPR029790">
    <property type="entry name" value="EFG1/Phd1/StuA"/>
</dbReference>
<accession>A0A9P5RU63</accession>
<evidence type="ECO:0000313" key="8">
    <source>
        <dbReference type="Proteomes" id="UP000748756"/>
    </source>
</evidence>
<dbReference type="GO" id="GO:0003700">
    <property type="term" value="F:DNA-binding transcription factor activity"/>
    <property type="evidence" value="ECO:0007669"/>
    <property type="project" value="TreeGrafter"/>
</dbReference>
<dbReference type="PANTHER" id="PTHR47792">
    <property type="entry name" value="PROTEIN SOK2-RELATED"/>
    <property type="match status" value="1"/>
</dbReference>
<feature type="region of interest" description="Disordered" evidence="5">
    <location>
        <begin position="263"/>
        <end position="372"/>
    </location>
</feature>
<feature type="compositionally biased region" description="Polar residues" evidence="5">
    <location>
        <begin position="87"/>
        <end position="98"/>
    </location>
</feature>
<evidence type="ECO:0000259" key="6">
    <source>
        <dbReference type="PROSITE" id="PS51299"/>
    </source>
</evidence>
<dbReference type="AlphaFoldDB" id="A0A9P5RU63"/>
<evidence type="ECO:0000256" key="4">
    <source>
        <dbReference type="ARBA" id="ARBA00023163"/>
    </source>
</evidence>
<comment type="caution">
    <text evidence="7">The sequence shown here is derived from an EMBL/GenBank/DDBJ whole genome shotgun (WGS) entry which is preliminary data.</text>
</comment>
<comment type="similarity">
    <text evidence="1">Belongs to the EFG1/PHD1/stuA family.</text>
</comment>
<proteinExistence type="inferred from homology"/>
<dbReference type="PROSITE" id="PS51299">
    <property type="entry name" value="HTH_APSES"/>
    <property type="match status" value="1"/>
</dbReference>
<feature type="region of interest" description="Disordered" evidence="5">
    <location>
        <begin position="567"/>
        <end position="594"/>
    </location>
</feature>
<feature type="region of interest" description="Disordered" evidence="5">
    <location>
        <begin position="135"/>
        <end position="157"/>
    </location>
</feature>
<evidence type="ECO:0000256" key="1">
    <source>
        <dbReference type="ARBA" id="ARBA00007247"/>
    </source>
</evidence>
<sequence length="991" mass="107383">MDYSRSTLQNQEPDLPQRAPLHLNLQHLQRLSHPSIQSHPIDTSNNPSTPTLELLSISESPLTALQGPLPSLPLHVSPSVTAAGHESLQQSSRQQTHLPTPDQAPVNSILWPVQPSNPQPFHLNSTPTPIMDSASWTGNNPQAHQTVGPIPMGFEWSRDQNIHSSDASSRQIGFQHAFHAPSNQSNNGNTNGNQHQPSSASLTGMSGPSALSHGHLAGEVGLSNNAISSGLPTPTHQGGDHLASSIATGALQQQGELQIRTSPTTTSREDLHHNPHSHHNQQQQQPQQQQQQPQQQQQQQQQPSQQQQQIHVHHTHSSYNHGQIPSNDLVSHEQQQQSFQTSNYAPGHYYPDPEQHDPYDHDRIHTGGLVGHAYGHSHDNLAALTPPPSAPIPQHDLPPLRTRLTNTIWEDEHTFCYQVDVKGVCVARRADNHMVNGTKLLNVVGMSRGKRDGILKNEKGRVVVKVGAMHLKGVWIPLDRAMHHAKAHNIEEGLYPLLVDDPAAFLYQHPHTAAVSSADMRWTPQSQQQHGSYHDPESPKARHSNHHFNQGIHGDYYSHQHHSVFRGHGVNSVHGSPHGSTGSVSGDDDPNLVSPFEYRVQSSMAAGGLIGIPSTGASVNDLRAGNHHAAYYGHQVSPHQYYGNAHVQQKYQDPILHPGQHQLQLGGPYTNESSPPLLTPTHDGSQTRLQPGLLSGQKRGYGANMQDGYYYQGAPKSHGVSDMYQADAGQFGIPSSGMNSGNFSPPLSMTPSEPHSPMSQHTDSQLQGVQGMARHGHGSVGQPLNPPSKRPRQVSRGLSNTADPSNNGAGGQWYNREDTFDRASGQTMTGSHHSMSSNDNQGVGSVGYSMAGENNGGIYYDNMALTPQQQQASKAFNGSREGDNGQPGRPRFMPGAVQTQLPYGAAGPSSPQRSRSRLSSFQDGSSTGGAMSQQQGNMSPFGRMQNSMSPDDTKQIGYGRAPTGPEGESNPQLVKVEGVSTAFGHDPANWS</sequence>
<feature type="compositionally biased region" description="Polar residues" evidence="5">
    <location>
        <begin position="824"/>
        <end position="843"/>
    </location>
</feature>
<protein>
    <recommendedName>
        <fullName evidence="6">HTH APSES-type domain-containing protein</fullName>
    </recommendedName>
</protein>
<keyword evidence="3" id="KW-0238">DNA-binding</keyword>
<evidence type="ECO:0000256" key="2">
    <source>
        <dbReference type="ARBA" id="ARBA00023015"/>
    </source>
</evidence>
<feature type="region of interest" description="Disordered" evidence="5">
    <location>
        <begin position="81"/>
        <end position="107"/>
    </location>
</feature>
<dbReference type="GO" id="GO:0005634">
    <property type="term" value="C:nucleus"/>
    <property type="evidence" value="ECO:0007669"/>
    <property type="project" value="TreeGrafter"/>
</dbReference>
<feature type="domain" description="HTH APSES-type" evidence="6">
    <location>
        <begin position="403"/>
        <end position="509"/>
    </location>
</feature>
<feature type="region of interest" description="Disordered" evidence="5">
    <location>
        <begin position="523"/>
        <end position="553"/>
    </location>
</feature>
<feature type="compositionally biased region" description="Low complexity" evidence="5">
    <location>
        <begin position="281"/>
        <end position="309"/>
    </location>
</feature>
<feature type="region of interest" description="Disordered" evidence="5">
    <location>
        <begin position="667"/>
        <end position="686"/>
    </location>
</feature>
<dbReference type="Gene3D" id="3.10.260.10">
    <property type="entry name" value="Transcription regulator HTH, APSES-type DNA-binding domain"/>
    <property type="match status" value="1"/>
</dbReference>
<dbReference type="InterPro" id="IPR018004">
    <property type="entry name" value="KilA/APSES_HTH"/>
</dbReference>
<dbReference type="SUPFAM" id="SSF54616">
    <property type="entry name" value="DNA-binding domain of Mlu1-box binding protein MBP1"/>
    <property type="match status" value="1"/>
</dbReference>
<dbReference type="SMART" id="SM01252">
    <property type="entry name" value="KilA-N"/>
    <property type="match status" value="1"/>
</dbReference>